<reference evidence="3" key="1">
    <citation type="journal article" date="2019" name="Int. J. Syst. Evol. Microbiol.">
        <title>The Global Catalogue of Microorganisms (GCM) 10K type strain sequencing project: providing services to taxonomists for standard genome sequencing and annotation.</title>
        <authorList>
            <consortium name="The Broad Institute Genomics Platform"/>
            <consortium name="The Broad Institute Genome Sequencing Center for Infectious Disease"/>
            <person name="Wu L."/>
            <person name="Ma J."/>
        </authorList>
    </citation>
    <scope>NUCLEOTIDE SEQUENCE [LARGE SCALE GENOMIC DNA]</scope>
    <source>
        <strain evidence="3">NBRC 108728</strain>
    </source>
</reference>
<name>A0ABM8GM09_9MICO</name>
<feature type="compositionally biased region" description="Basic and acidic residues" evidence="1">
    <location>
        <begin position="205"/>
        <end position="217"/>
    </location>
</feature>
<sequence>MLLDRGDCEVEARRDALIGVPLRHERQHLDLARRQGRQRVVPSGQQVADDLLVDDRAARDDPFDGVLKLVERRHPVFQQVADPRGPRVEEVGRVVGLRVLAEQQDSDGRVRALDRDTGPDALVSEGRRHPDVEDGEVGFGRAEIGHQRLGVAVGADDVVARLLEETGDTLAEENGVVGQDDARNAGSHDLSVRAAGLPAPPRSPGEGDRDPARTALR</sequence>
<keyword evidence="3" id="KW-1185">Reference proteome</keyword>
<evidence type="ECO:0000313" key="3">
    <source>
        <dbReference type="Proteomes" id="UP001321486"/>
    </source>
</evidence>
<dbReference type="Proteomes" id="UP001321486">
    <property type="component" value="Chromosome"/>
</dbReference>
<evidence type="ECO:0000313" key="2">
    <source>
        <dbReference type="EMBL" id="BDZ49452.1"/>
    </source>
</evidence>
<evidence type="ECO:0000256" key="1">
    <source>
        <dbReference type="SAM" id="MobiDB-lite"/>
    </source>
</evidence>
<organism evidence="2 3">
    <name type="scientific">Frondihabitans sucicola</name>
    <dbReference type="NCBI Taxonomy" id="1268041"/>
    <lineage>
        <taxon>Bacteria</taxon>
        <taxon>Bacillati</taxon>
        <taxon>Actinomycetota</taxon>
        <taxon>Actinomycetes</taxon>
        <taxon>Micrococcales</taxon>
        <taxon>Microbacteriaceae</taxon>
        <taxon>Frondihabitans</taxon>
    </lineage>
</organism>
<feature type="region of interest" description="Disordered" evidence="1">
    <location>
        <begin position="171"/>
        <end position="217"/>
    </location>
</feature>
<protein>
    <submittedName>
        <fullName evidence="2">Uncharacterized protein</fullName>
    </submittedName>
</protein>
<feature type="region of interest" description="Disordered" evidence="1">
    <location>
        <begin position="111"/>
        <end position="135"/>
    </location>
</feature>
<dbReference type="EMBL" id="AP027732">
    <property type="protein sequence ID" value="BDZ49452.1"/>
    <property type="molecule type" value="Genomic_DNA"/>
</dbReference>
<proteinExistence type="predicted"/>
<gene>
    <name evidence="2" type="ORF">GCM10025867_16930</name>
</gene>
<accession>A0ABM8GM09</accession>